<keyword evidence="1" id="KW-0809">Transit peptide</keyword>
<dbReference type="Proteomes" id="UP000790580">
    <property type="component" value="Unassembled WGS sequence"/>
</dbReference>
<dbReference type="RefSeq" id="WP_088074490.1">
    <property type="nucleotide sequence ID" value="NZ_JAHQCR010000075.1"/>
</dbReference>
<dbReference type="EMBL" id="JAHQCR010000075">
    <property type="protein sequence ID" value="MBU9723326.1"/>
    <property type="molecule type" value="Genomic_DNA"/>
</dbReference>
<evidence type="ECO:0000313" key="4">
    <source>
        <dbReference type="Proteomes" id="UP000790580"/>
    </source>
</evidence>
<proteinExistence type="predicted"/>
<evidence type="ECO:0000313" key="3">
    <source>
        <dbReference type="EMBL" id="MBU9723326.1"/>
    </source>
</evidence>
<reference evidence="3 4" key="1">
    <citation type="submission" date="2021-06" db="EMBL/GenBank/DDBJ databases">
        <title>Bacillus sp. RD4P76, an endophyte from a halophyte.</title>
        <authorList>
            <person name="Sun J.-Q."/>
        </authorList>
    </citation>
    <scope>NUCLEOTIDE SEQUENCE [LARGE SCALE GENOMIC DNA]</scope>
    <source>
        <strain evidence="3 4">JCM 17098</strain>
    </source>
</reference>
<dbReference type="PANTHER" id="PTHR31750:SF4">
    <property type="entry name" value="LP06106P"/>
    <property type="match status" value="1"/>
</dbReference>
<evidence type="ECO:0000259" key="2">
    <source>
        <dbReference type="Pfam" id="PF12638"/>
    </source>
</evidence>
<gene>
    <name evidence="3" type="ORF">KS407_18065</name>
</gene>
<dbReference type="PANTHER" id="PTHR31750">
    <property type="entry name" value="PROTEIN STAY-GREEN 1, CHLOROPLASTIC-RELATED"/>
    <property type="match status" value="1"/>
</dbReference>
<feature type="domain" description="Staygreen protein" evidence="2">
    <location>
        <begin position="3"/>
        <end position="150"/>
    </location>
</feature>
<protein>
    <submittedName>
        <fullName evidence="3">Staygreen family protein</fullName>
    </submittedName>
</protein>
<comment type="caution">
    <text evidence="3">The sequence shown here is derived from an EMBL/GenBank/DDBJ whole genome shotgun (WGS) entry which is preliminary data.</text>
</comment>
<keyword evidence="4" id="KW-1185">Reference proteome</keyword>
<evidence type="ECO:0000256" key="1">
    <source>
        <dbReference type="ARBA" id="ARBA00022946"/>
    </source>
</evidence>
<organism evidence="3 4">
    <name type="scientific">Evansella alkalicola</name>
    <dbReference type="NCBI Taxonomy" id="745819"/>
    <lineage>
        <taxon>Bacteria</taxon>
        <taxon>Bacillati</taxon>
        <taxon>Bacillota</taxon>
        <taxon>Bacilli</taxon>
        <taxon>Bacillales</taxon>
        <taxon>Bacillaceae</taxon>
        <taxon>Evansella</taxon>
    </lineage>
</organism>
<dbReference type="InterPro" id="IPR024438">
    <property type="entry name" value="Staygreen"/>
</dbReference>
<dbReference type="Pfam" id="PF12638">
    <property type="entry name" value="Staygreen"/>
    <property type="match status" value="1"/>
</dbReference>
<accession>A0ABS6JXK5</accession>
<sequence length="151" mass="17659">MSTFHPSKLSVTVQPPATFFQPIVARKYTLTHSDDTGELFLDIGLLYNDKAIDITMRDEVLAEWRRDAIGTYQLVGKVLVDIGENDEKKSRYRFQIFRKEMETAIKGIVVGDRKLYNYFPFLLDAPIFIHYESIFPQYNQVLYHGTPRQYL</sequence>
<name>A0ABS6JXK5_9BACI</name>